<proteinExistence type="predicted"/>
<sequence length="236" mass="24610">MRRVVSSASVGQPCAATSTVRISRRAAVARSGATGAAGFAAATAFAALSLFCSPEFKAVRSGFGRRDCRWTPSGRRQAQSRRGAAFARDTRPGAMMKETSFDLSTMRQLRGAQEVGTALDGQAIVMKLQMEDGSAEWLSVHHARVGRLISSILFASGVAAEDRQQAAGLGKRVDQGTTLVDIQRVNAASAAGADHIALRVVIGEGANLDFRIPLALVPALQEKISEAAALAGSTGA</sequence>
<comment type="caution">
    <text evidence="2">The sequence shown here is derived from an EMBL/GenBank/DDBJ whole genome shotgun (WGS) entry which is preliminary data.</text>
</comment>
<feature type="transmembrane region" description="Helical" evidence="1">
    <location>
        <begin position="32"/>
        <end position="52"/>
    </location>
</feature>
<keyword evidence="1" id="KW-0472">Membrane</keyword>
<organism evidence="2 3">
    <name type="scientific">Piscinibacter aquaticus</name>
    <dbReference type="NCBI Taxonomy" id="392597"/>
    <lineage>
        <taxon>Bacteria</taxon>
        <taxon>Pseudomonadati</taxon>
        <taxon>Pseudomonadota</taxon>
        <taxon>Betaproteobacteria</taxon>
        <taxon>Burkholderiales</taxon>
        <taxon>Sphaerotilaceae</taxon>
        <taxon>Piscinibacter</taxon>
    </lineage>
</organism>
<dbReference type="EMBL" id="VOPW01000001">
    <property type="protein sequence ID" value="TXC66480.1"/>
    <property type="molecule type" value="Genomic_DNA"/>
</dbReference>
<evidence type="ECO:0000313" key="2">
    <source>
        <dbReference type="EMBL" id="TXC66480.1"/>
    </source>
</evidence>
<keyword evidence="1" id="KW-0812">Transmembrane</keyword>
<dbReference type="InterPro" id="IPR006311">
    <property type="entry name" value="TAT_signal"/>
</dbReference>
<keyword evidence="1" id="KW-1133">Transmembrane helix</keyword>
<protein>
    <submittedName>
        <fullName evidence="2">Uncharacterized protein</fullName>
    </submittedName>
</protein>
<keyword evidence="3" id="KW-1185">Reference proteome</keyword>
<dbReference type="AlphaFoldDB" id="A0A5C6U1N6"/>
<dbReference type="Proteomes" id="UP000321832">
    <property type="component" value="Unassembled WGS sequence"/>
</dbReference>
<dbReference type="PROSITE" id="PS51318">
    <property type="entry name" value="TAT"/>
    <property type="match status" value="1"/>
</dbReference>
<name>A0A5C6U1N6_9BURK</name>
<evidence type="ECO:0000313" key="3">
    <source>
        <dbReference type="Proteomes" id="UP000321832"/>
    </source>
</evidence>
<gene>
    <name evidence="2" type="ORF">FSC37_13415</name>
</gene>
<accession>A0A5C6U1N6</accession>
<evidence type="ECO:0000256" key="1">
    <source>
        <dbReference type="SAM" id="Phobius"/>
    </source>
</evidence>
<reference evidence="2 3" key="1">
    <citation type="submission" date="2019-08" db="EMBL/GenBank/DDBJ databases">
        <authorList>
            <person name="Khan S.A."/>
            <person name="Jeon C.O."/>
            <person name="Jeong S.E."/>
        </authorList>
    </citation>
    <scope>NUCLEOTIDE SEQUENCE [LARGE SCALE GENOMIC DNA]</scope>
    <source>
        <strain evidence="3">IMCC1728</strain>
    </source>
</reference>